<dbReference type="Pfam" id="PF00535">
    <property type="entry name" value="Glycos_transf_2"/>
    <property type="match status" value="1"/>
</dbReference>
<protein>
    <submittedName>
        <fullName evidence="2">Glycosyltransferase involved in cell wall biosynthesis</fullName>
    </submittedName>
</protein>
<dbReference type="PANTHER" id="PTHR10859">
    <property type="entry name" value="GLYCOSYL TRANSFERASE"/>
    <property type="match status" value="1"/>
</dbReference>
<dbReference type="InterPro" id="IPR029044">
    <property type="entry name" value="Nucleotide-diphossugar_trans"/>
</dbReference>
<keyword evidence="2" id="KW-0808">Transferase</keyword>
<evidence type="ECO:0000313" key="3">
    <source>
        <dbReference type="Proteomes" id="UP000249819"/>
    </source>
</evidence>
<dbReference type="Gene3D" id="3.90.550.10">
    <property type="entry name" value="Spore Coat Polysaccharide Biosynthesis Protein SpsA, Chain A"/>
    <property type="match status" value="1"/>
</dbReference>
<comment type="caution">
    <text evidence="2">The sequence shown here is derived from an EMBL/GenBank/DDBJ whole genome shotgun (WGS) entry which is preliminary data.</text>
</comment>
<dbReference type="Proteomes" id="UP000249819">
    <property type="component" value="Unassembled WGS sequence"/>
</dbReference>
<feature type="domain" description="Glycosyltransferase 2-like" evidence="1">
    <location>
        <begin position="64"/>
        <end position="199"/>
    </location>
</feature>
<gene>
    <name evidence="2" type="ORF">CLV59_101200</name>
</gene>
<sequence length="267" mass="29754">MSYTVTSLPIVQQVVQQAPPATVIIKPAEPVVLTPGLDLILPCWNPSGQWVESLIQHYHEVVDIMGAVPIQLILVNDGSLKNFTSKHISWLEAAIPGIIIVDNKINRGKGFAVREGVKRSQHAFQVYTDLDFPFGIPAVKSVYEALQKGADVVAGERGDAYLRELPRKRRIITRINRAMNKFILGMKVSDAQAGLKGFNMMGRDILLGTTIDGFLYDSQFMYKAGKRNRLKIGTVPVFCRPGITFSAFRFKLLLKELKNYLQIIKGA</sequence>
<dbReference type="RefSeq" id="WP_111590138.1">
    <property type="nucleotide sequence ID" value="NZ_QLMA01000001.1"/>
</dbReference>
<proteinExistence type="predicted"/>
<dbReference type="OrthoDB" id="952827at2"/>
<accession>A0A327WB74</accession>
<dbReference type="GO" id="GO:0016740">
    <property type="term" value="F:transferase activity"/>
    <property type="evidence" value="ECO:0007669"/>
    <property type="project" value="UniProtKB-KW"/>
</dbReference>
<dbReference type="PANTHER" id="PTHR10859:SF91">
    <property type="entry name" value="DOLICHYL-PHOSPHATE BETA-GLUCOSYLTRANSFERASE"/>
    <property type="match status" value="1"/>
</dbReference>
<organism evidence="2 3">
    <name type="scientific">Chitinophaga dinghuensis</name>
    <dbReference type="NCBI Taxonomy" id="1539050"/>
    <lineage>
        <taxon>Bacteria</taxon>
        <taxon>Pseudomonadati</taxon>
        <taxon>Bacteroidota</taxon>
        <taxon>Chitinophagia</taxon>
        <taxon>Chitinophagales</taxon>
        <taxon>Chitinophagaceae</taxon>
        <taxon>Chitinophaga</taxon>
    </lineage>
</organism>
<dbReference type="EMBL" id="QLMA01000001">
    <property type="protein sequence ID" value="RAJ87449.1"/>
    <property type="molecule type" value="Genomic_DNA"/>
</dbReference>
<dbReference type="AlphaFoldDB" id="A0A327WB74"/>
<evidence type="ECO:0000259" key="1">
    <source>
        <dbReference type="Pfam" id="PF00535"/>
    </source>
</evidence>
<keyword evidence="3" id="KW-1185">Reference proteome</keyword>
<evidence type="ECO:0000313" key="2">
    <source>
        <dbReference type="EMBL" id="RAJ87449.1"/>
    </source>
</evidence>
<dbReference type="GO" id="GO:0006487">
    <property type="term" value="P:protein N-linked glycosylation"/>
    <property type="evidence" value="ECO:0007669"/>
    <property type="project" value="TreeGrafter"/>
</dbReference>
<dbReference type="SUPFAM" id="SSF53448">
    <property type="entry name" value="Nucleotide-diphospho-sugar transferases"/>
    <property type="match status" value="1"/>
</dbReference>
<reference evidence="2 3" key="1">
    <citation type="submission" date="2018-06" db="EMBL/GenBank/DDBJ databases">
        <title>Genomic Encyclopedia of Archaeal and Bacterial Type Strains, Phase II (KMG-II): from individual species to whole genera.</title>
        <authorList>
            <person name="Goeker M."/>
        </authorList>
    </citation>
    <scope>NUCLEOTIDE SEQUENCE [LARGE SCALE GENOMIC DNA]</scope>
    <source>
        <strain evidence="2 3">DSM 29821</strain>
    </source>
</reference>
<name>A0A327WB74_9BACT</name>
<dbReference type="InterPro" id="IPR001173">
    <property type="entry name" value="Glyco_trans_2-like"/>
</dbReference>